<keyword evidence="2" id="KW-0479">Metal-binding</keyword>
<keyword evidence="8" id="KW-0472">Membrane</keyword>
<dbReference type="InterPro" id="IPR036864">
    <property type="entry name" value="Zn2-C6_fun-type_DNA-bd_sf"/>
</dbReference>
<dbReference type="InterPro" id="IPR001138">
    <property type="entry name" value="Zn2Cys6_DnaBD"/>
</dbReference>
<feature type="domain" description="Zn(2)-C6 fungal-type" evidence="9">
    <location>
        <begin position="43"/>
        <end position="72"/>
    </location>
</feature>
<dbReference type="VEuPathDB" id="FungiDB:ASPVEDRAFT_445641"/>
<dbReference type="Proteomes" id="UP000184073">
    <property type="component" value="Unassembled WGS sequence"/>
</dbReference>
<evidence type="ECO:0000256" key="8">
    <source>
        <dbReference type="SAM" id="Phobius"/>
    </source>
</evidence>
<feature type="compositionally biased region" description="Basic and acidic residues" evidence="7">
    <location>
        <begin position="91"/>
        <end position="103"/>
    </location>
</feature>
<dbReference type="GeneID" id="63728587"/>
<evidence type="ECO:0000256" key="7">
    <source>
        <dbReference type="SAM" id="MobiDB-lite"/>
    </source>
</evidence>
<feature type="region of interest" description="Disordered" evidence="7">
    <location>
        <begin position="1"/>
        <end position="40"/>
    </location>
</feature>
<feature type="region of interest" description="Disordered" evidence="7">
    <location>
        <begin position="636"/>
        <end position="678"/>
    </location>
</feature>
<evidence type="ECO:0000256" key="4">
    <source>
        <dbReference type="ARBA" id="ARBA00023125"/>
    </source>
</evidence>
<proteinExistence type="predicted"/>
<keyword evidence="6" id="KW-0539">Nucleus</keyword>
<dbReference type="InterPro" id="IPR007219">
    <property type="entry name" value="XnlR_reg_dom"/>
</dbReference>
<comment type="subcellular location">
    <subcellularLocation>
        <location evidence="1">Nucleus</location>
    </subcellularLocation>
</comment>
<dbReference type="SMART" id="SM00906">
    <property type="entry name" value="Fungal_trans"/>
    <property type="match status" value="1"/>
</dbReference>
<keyword evidence="11" id="KW-1185">Reference proteome</keyword>
<dbReference type="Pfam" id="PF04082">
    <property type="entry name" value="Fungal_trans"/>
    <property type="match status" value="1"/>
</dbReference>
<evidence type="ECO:0000256" key="2">
    <source>
        <dbReference type="ARBA" id="ARBA00022723"/>
    </source>
</evidence>
<organism evidence="10 11">
    <name type="scientific">Aspergillus versicolor CBS 583.65</name>
    <dbReference type="NCBI Taxonomy" id="1036611"/>
    <lineage>
        <taxon>Eukaryota</taxon>
        <taxon>Fungi</taxon>
        <taxon>Dikarya</taxon>
        <taxon>Ascomycota</taxon>
        <taxon>Pezizomycotina</taxon>
        <taxon>Eurotiomycetes</taxon>
        <taxon>Eurotiomycetidae</taxon>
        <taxon>Eurotiales</taxon>
        <taxon>Aspergillaceae</taxon>
        <taxon>Aspergillus</taxon>
        <taxon>Aspergillus subgen. Nidulantes</taxon>
    </lineage>
</organism>
<dbReference type="GO" id="GO:0045944">
    <property type="term" value="P:positive regulation of transcription by RNA polymerase II"/>
    <property type="evidence" value="ECO:0007669"/>
    <property type="project" value="TreeGrafter"/>
</dbReference>
<keyword evidence="3" id="KW-0805">Transcription regulation</keyword>
<dbReference type="SMART" id="SM00066">
    <property type="entry name" value="GAL4"/>
    <property type="match status" value="1"/>
</dbReference>
<dbReference type="GO" id="GO:0008270">
    <property type="term" value="F:zinc ion binding"/>
    <property type="evidence" value="ECO:0007669"/>
    <property type="project" value="InterPro"/>
</dbReference>
<keyword evidence="8" id="KW-0812">Transmembrane</keyword>
<dbReference type="STRING" id="1036611.A0A1L9P9B5"/>
<keyword evidence="8" id="KW-1133">Transmembrane helix</keyword>
<keyword evidence="5" id="KW-0804">Transcription</keyword>
<dbReference type="AlphaFoldDB" id="A0A1L9P9B5"/>
<dbReference type="OrthoDB" id="2579025at2759"/>
<evidence type="ECO:0000313" key="11">
    <source>
        <dbReference type="Proteomes" id="UP000184073"/>
    </source>
</evidence>
<dbReference type="RefSeq" id="XP_040663882.1">
    <property type="nucleotide sequence ID" value="XM_040813076.1"/>
</dbReference>
<evidence type="ECO:0000256" key="5">
    <source>
        <dbReference type="ARBA" id="ARBA00023163"/>
    </source>
</evidence>
<dbReference type="PROSITE" id="PS00463">
    <property type="entry name" value="ZN2_CY6_FUNGAL_1"/>
    <property type="match status" value="1"/>
</dbReference>
<dbReference type="GO" id="GO:0005634">
    <property type="term" value="C:nucleus"/>
    <property type="evidence" value="ECO:0007669"/>
    <property type="project" value="UniProtKB-SubCell"/>
</dbReference>
<feature type="region of interest" description="Disordered" evidence="7">
    <location>
        <begin position="77"/>
        <end position="119"/>
    </location>
</feature>
<protein>
    <recommendedName>
        <fullName evidence="9">Zn(2)-C6 fungal-type domain-containing protein</fullName>
    </recommendedName>
</protein>
<keyword evidence="4" id="KW-0238">DNA-binding</keyword>
<evidence type="ECO:0000313" key="10">
    <source>
        <dbReference type="EMBL" id="OJI98119.1"/>
    </source>
</evidence>
<evidence type="ECO:0000259" key="9">
    <source>
        <dbReference type="PROSITE" id="PS50048"/>
    </source>
</evidence>
<dbReference type="EMBL" id="KV878126">
    <property type="protein sequence ID" value="OJI98119.1"/>
    <property type="molecule type" value="Genomic_DNA"/>
</dbReference>
<dbReference type="PANTHER" id="PTHR47540:SF3">
    <property type="entry name" value="ZN(II)2CYS6 TRANSCRIPTION FACTOR (EUROFUNG)"/>
    <property type="match status" value="1"/>
</dbReference>
<dbReference type="PROSITE" id="PS50048">
    <property type="entry name" value="ZN2_CY6_FUNGAL_2"/>
    <property type="match status" value="1"/>
</dbReference>
<accession>A0A1L9P9B5</accession>
<dbReference type="CDD" id="cd12148">
    <property type="entry name" value="fungal_TF_MHR"/>
    <property type="match status" value="1"/>
</dbReference>
<dbReference type="CDD" id="cd00067">
    <property type="entry name" value="GAL4"/>
    <property type="match status" value="1"/>
</dbReference>
<dbReference type="Pfam" id="PF00172">
    <property type="entry name" value="Zn_clus"/>
    <property type="match status" value="1"/>
</dbReference>
<evidence type="ECO:0000256" key="3">
    <source>
        <dbReference type="ARBA" id="ARBA00023015"/>
    </source>
</evidence>
<reference evidence="11" key="1">
    <citation type="journal article" date="2017" name="Genome Biol.">
        <title>Comparative genomics reveals high biological diversity and specific adaptations in the industrially and medically important fungal genus Aspergillus.</title>
        <authorList>
            <person name="de Vries R.P."/>
            <person name="Riley R."/>
            <person name="Wiebenga A."/>
            <person name="Aguilar-Osorio G."/>
            <person name="Amillis S."/>
            <person name="Uchima C.A."/>
            <person name="Anderluh G."/>
            <person name="Asadollahi M."/>
            <person name="Askin M."/>
            <person name="Barry K."/>
            <person name="Battaglia E."/>
            <person name="Bayram O."/>
            <person name="Benocci T."/>
            <person name="Braus-Stromeyer S.A."/>
            <person name="Caldana C."/>
            <person name="Canovas D."/>
            <person name="Cerqueira G.C."/>
            <person name="Chen F."/>
            <person name="Chen W."/>
            <person name="Choi C."/>
            <person name="Clum A."/>
            <person name="Dos Santos R.A."/>
            <person name="Damasio A.R."/>
            <person name="Diallinas G."/>
            <person name="Emri T."/>
            <person name="Fekete E."/>
            <person name="Flipphi M."/>
            <person name="Freyberg S."/>
            <person name="Gallo A."/>
            <person name="Gournas C."/>
            <person name="Habgood R."/>
            <person name="Hainaut M."/>
            <person name="Harispe M.L."/>
            <person name="Henrissat B."/>
            <person name="Hilden K.S."/>
            <person name="Hope R."/>
            <person name="Hossain A."/>
            <person name="Karabika E."/>
            <person name="Karaffa L."/>
            <person name="Karanyi Z."/>
            <person name="Krasevec N."/>
            <person name="Kuo A."/>
            <person name="Kusch H."/>
            <person name="LaButti K."/>
            <person name="Lagendijk E.L."/>
            <person name="Lapidus A."/>
            <person name="Levasseur A."/>
            <person name="Lindquist E."/>
            <person name="Lipzen A."/>
            <person name="Logrieco A.F."/>
            <person name="MacCabe A."/>
            <person name="Maekelae M.R."/>
            <person name="Malavazi I."/>
            <person name="Melin P."/>
            <person name="Meyer V."/>
            <person name="Mielnichuk N."/>
            <person name="Miskei M."/>
            <person name="Molnar A.P."/>
            <person name="Mule G."/>
            <person name="Ngan C.Y."/>
            <person name="Orejas M."/>
            <person name="Orosz E."/>
            <person name="Ouedraogo J.P."/>
            <person name="Overkamp K.M."/>
            <person name="Park H.-S."/>
            <person name="Perrone G."/>
            <person name="Piumi F."/>
            <person name="Punt P.J."/>
            <person name="Ram A.F."/>
            <person name="Ramon A."/>
            <person name="Rauscher S."/>
            <person name="Record E."/>
            <person name="Riano-Pachon D.M."/>
            <person name="Robert V."/>
            <person name="Roehrig J."/>
            <person name="Ruller R."/>
            <person name="Salamov A."/>
            <person name="Salih N.S."/>
            <person name="Samson R.A."/>
            <person name="Sandor E."/>
            <person name="Sanguinetti M."/>
            <person name="Schuetze T."/>
            <person name="Sepcic K."/>
            <person name="Shelest E."/>
            <person name="Sherlock G."/>
            <person name="Sophianopoulou V."/>
            <person name="Squina F.M."/>
            <person name="Sun H."/>
            <person name="Susca A."/>
            <person name="Todd R.B."/>
            <person name="Tsang A."/>
            <person name="Unkles S.E."/>
            <person name="van de Wiele N."/>
            <person name="van Rossen-Uffink D."/>
            <person name="Oliveira J.V."/>
            <person name="Vesth T.C."/>
            <person name="Visser J."/>
            <person name="Yu J.-H."/>
            <person name="Zhou M."/>
            <person name="Andersen M.R."/>
            <person name="Archer D.B."/>
            <person name="Baker S.E."/>
            <person name="Benoit I."/>
            <person name="Brakhage A.A."/>
            <person name="Braus G.H."/>
            <person name="Fischer R."/>
            <person name="Frisvad J.C."/>
            <person name="Goldman G.H."/>
            <person name="Houbraken J."/>
            <person name="Oakley B."/>
            <person name="Pocsi I."/>
            <person name="Scazzocchio C."/>
            <person name="Seiboth B."/>
            <person name="vanKuyk P.A."/>
            <person name="Wortman J."/>
            <person name="Dyer P.S."/>
            <person name="Grigoriev I.V."/>
        </authorList>
    </citation>
    <scope>NUCLEOTIDE SEQUENCE [LARGE SCALE GENOMIC DNA]</scope>
    <source>
        <strain evidence="11">CBS 583.65</strain>
    </source>
</reference>
<dbReference type="Gene3D" id="4.10.240.10">
    <property type="entry name" value="Zn(2)-C6 fungal-type DNA-binding domain"/>
    <property type="match status" value="1"/>
</dbReference>
<feature type="compositionally biased region" description="Polar residues" evidence="7">
    <location>
        <begin position="640"/>
        <end position="653"/>
    </location>
</feature>
<dbReference type="GO" id="GO:0043565">
    <property type="term" value="F:sequence-specific DNA binding"/>
    <property type="evidence" value="ECO:0007669"/>
    <property type="project" value="TreeGrafter"/>
</dbReference>
<feature type="compositionally biased region" description="Polar residues" evidence="7">
    <location>
        <begin position="19"/>
        <end position="31"/>
    </location>
</feature>
<name>A0A1L9P9B5_ASPVE</name>
<dbReference type="SUPFAM" id="SSF57701">
    <property type="entry name" value="Zn2/Cys6 DNA-binding domain"/>
    <property type="match status" value="1"/>
</dbReference>
<dbReference type="PANTHER" id="PTHR47540">
    <property type="entry name" value="THIAMINE REPRESSIBLE GENES REGULATORY PROTEIN THI5"/>
    <property type="match status" value="1"/>
</dbReference>
<dbReference type="GO" id="GO:0006351">
    <property type="term" value="P:DNA-templated transcription"/>
    <property type="evidence" value="ECO:0007669"/>
    <property type="project" value="InterPro"/>
</dbReference>
<sequence length="742" mass="83431">MDTDERTSQRPDAILVSGGTPSSVASRSTPDTRQRKSRKVTRACDACKSKKKACTGNIPCVPCIRRKVDCTYDTSYHRGIAVTPPPSNSRPRHDSPVLRKTTQDAESESTTPYAPPDRRLSTDVIDQYWGPTSAHSFLDQAVRDLPATQSNVVSGSRGSDRASEASIFHFGDRMAPDVQFANFSWPDRAEAEGLVRRYFEFACPTYRTLHQPTIEGAMNELYGEETQHVDRNSLIGESSAYYATLLMVFSTATMYRPDTNGRMTDADDAGWKTSELYFVKAEQLLSQEIGAPRLESVQARFLMVLYLLSTSRANKAWFTLGTAIQLMMALGFHSRRARKDNDDENLIQRECRRRIIWSSYTLDKYISVILGRPRLWHDGDMDEELPARVNDIDLLPTRIQSPQRDCVMDAPVLHALLARTLSQAAKEPYIVAGISNRDQLNTIRALCANVDEWHVGLPPILSGDIHPSSLVPVFQRQLTVLQLARYHLLMFITRPLLLRNYGQIWPDCAAGYAQYLGICLTAARDAIEMVLTFVCENQLFHAFWYSQYIAFNALSIIYIYLIQVRRGRITPIGSSFGHTSGDMNLPSLDEQTLYNLSETAQYHLADATVRNSPSWKYSAILQGLRRELERLGLRSPFAEGTSTHPGPSHSRNLPSALGPASDTRPVPATPGRRHLQHAERMTTDYPLVDPEESFVPFSGMTRGDAYFADPRTEGLFDSFAADKDLMLDFWPQLDSLPITYMG</sequence>
<dbReference type="GO" id="GO:0000981">
    <property type="term" value="F:DNA-binding transcription factor activity, RNA polymerase II-specific"/>
    <property type="evidence" value="ECO:0007669"/>
    <property type="project" value="InterPro"/>
</dbReference>
<dbReference type="InterPro" id="IPR051711">
    <property type="entry name" value="Stress_Response_Reg"/>
</dbReference>
<evidence type="ECO:0000256" key="1">
    <source>
        <dbReference type="ARBA" id="ARBA00004123"/>
    </source>
</evidence>
<gene>
    <name evidence="10" type="ORF">ASPVEDRAFT_445641</name>
</gene>
<evidence type="ECO:0000256" key="6">
    <source>
        <dbReference type="ARBA" id="ARBA00023242"/>
    </source>
</evidence>
<feature type="transmembrane region" description="Helical" evidence="8">
    <location>
        <begin position="542"/>
        <end position="561"/>
    </location>
</feature>